<protein>
    <recommendedName>
        <fullName evidence="2">Calcineurin-like phosphoesterase domain-containing protein</fullName>
    </recommendedName>
</protein>
<comment type="similarity">
    <text evidence="1">Belongs to the metallophosphoesterase superfamily. YfcE family.</text>
</comment>
<evidence type="ECO:0000259" key="2">
    <source>
        <dbReference type="Pfam" id="PF12850"/>
    </source>
</evidence>
<keyword evidence="4" id="KW-1185">Reference proteome</keyword>
<evidence type="ECO:0000313" key="3">
    <source>
        <dbReference type="EMBL" id="EAR62637.1"/>
    </source>
</evidence>
<sequence>MDLGELNGPVLVFGGPYSNLSATREMKRIAEQQGIPAASVICTGDLVAYCADPTETVSLIREWGCHVVMGNCEESLAASAPDCGCGFDEGSACSLLSVQWYAYANNRVSPEQKFWMGGLPRQLRFSLSGRQFHVLHGSVTSINDFIFASTDHGYKAKQQQSVSAEVIIGGHSGLPFVSETTEGYWLNAGVIGMPANDGTSDCWYMLLEPQAEGIKASWHRLTYAVNETVESMKKAEISAAYATCLQNGLWPSLDILPEQEKRQTGKAIELRPILIR</sequence>
<dbReference type="EMBL" id="AAOW01000002">
    <property type="protein sequence ID" value="EAR62637.1"/>
    <property type="molecule type" value="Genomic_DNA"/>
</dbReference>
<dbReference type="InterPro" id="IPR024654">
    <property type="entry name" value="Calcineurin-like_PHP_lpxH"/>
</dbReference>
<dbReference type="OrthoDB" id="9813918at2"/>
<dbReference type="Gene3D" id="3.60.21.10">
    <property type="match status" value="1"/>
</dbReference>
<dbReference type="Pfam" id="PF12850">
    <property type="entry name" value="Metallophos_2"/>
    <property type="match status" value="1"/>
</dbReference>
<gene>
    <name evidence="3" type="ORF">MED92_05948</name>
</gene>
<dbReference type="CDD" id="cd00838">
    <property type="entry name" value="MPP_superfamily"/>
    <property type="match status" value="1"/>
</dbReference>
<dbReference type="SUPFAM" id="SSF56300">
    <property type="entry name" value="Metallo-dependent phosphatases"/>
    <property type="match status" value="1"/>
</dbReference>
<comment type="caution">
    <text evidence="3">The sequence shown here is derived from an EMBL/GenBank/DDBJ whole genome shotgun (WGS) entry which is preliminary data.</text>
</comment>
<organism evidence="3 4">
    <name type="scientific">Neptuniibacter caesariensis</name>
    <dbReference type="NCBI Taxonomy" id="207954"/>
    <lineage>
        <taxon>Bacteria</taxon>
        <taxon>Pseudomonadati</taxon>
        <taxon>Pseudomonadota</taxon>
        <taxon>Gammaproteobacteria</taxon>
        <taxon>Oceanospirillales</taxon>
        <taxon>Oceanospirillaceae</taxon>
        <taxon>Neptuniibacter</taxon>
    </lineage>
</organism>
<dbReference type="InterPro" id="IPR029052">
    <property type="entry name" value="Metallo-depent_PP-like"/>
</dbReference>
<accession>A0A7U8GSM2</accession>
<dbReference type="RefSeq" id="WP_007021655.1">
    <property type="nucleotide sequence ID" value="NZ_CH724126.1"/>
</dbReference>
<evidence type="ECO:0000313" key="4">
    <source>
        <dbReference type="Proteomes" id="UP000002171"/>
    </source>
</evidence>
<name>A0A7U8GSM2_NEPCE</name>
<evidence type="ECO:0000256" key="1">
    <source>
        <dbReference type="ARBA" id="ARBA00008950"/>
    </source>
</evidence>
<dbReference type="Proteomes" id="UP000002171">
    <property type="component" value="Unassembled WGS sequence"/>
</dbReference>
<proteinExistence type="inferred from homology"/>
<dbReference type="PIRSF" id="PIRSF000883">
    <property type="entry name" value="Pesterase_MJ0912"/>
    <property type="match status" value="1"/>
</dbReference>
<reference evidence="3 4" key="1">
    <citation type="submission" date="2006-02" db="EMBL/GenBank/DDBJ databases">
        <authorList>
            <person name="Pinhassi J."/>
            <person name="Pedros-Alio C."/>
            <person name="Ferriera S."/>
            <person name="Johnson J."/>
            <person name="Kravitz S."/>
            <person name="Halpern A."/>
            <person name="Remington K."/>
            <person name="Beeson K."/>
            <person name="Tran B."/>
            <person name="Rogers Y.-H."/>
            <person name="Friedman R."/>
            <person name="Venter J.C."/>
        </authorList>
    </citation>
    <scope>NUCLEOTIDE SEQUENCE [LARGE SCALE GENOMIC DNA]</scope>
    <source>
        <strain evidence="3 4">MED92</strain>
    </source>
</reference>
<feature type="domain" description="Calcineurin-like phosphoesterase" evidence="2">
    <location>
        <begin position="26"/>
        <end position="206"/>
    </location>
</feature>
<dbReference type="InterPro" id="IPR011152">
    <property type="entry name" value="Pesterase_MJ0912"/>
</dbReference>
<dbReference type="AlphaFoldDB" id="A0A7U8GSM2"/>